<evidence type="ECO:0000256" key="2">
    <source>
        <dbReference type="ARBA" id="ARBA00022475"/>
    </source>
</evidence>
<evidence type="ECO:0000313" key="7">
    <source>
        <dbReference type="EMBL" id="RZB39708.1"/>
    </source>
</evidence>
<evidence type="ECO:0000256" key="4">
    <source>
        <dbReference type="ARBA" id="ARBA00022989"/>
    </source>
</evidence>
<name>A0A482V970_ASBVE</name>
<keyword evidence="8" id="KW-1185">Reference proteome</keyword>
<dbReference type="EMBL" id="QDEB01125841">
    <property type="protein sequence ID" value="RZB39708.1"/>
    <property type="molecule type" value="Genomic_DNA"/>
</dbReference>
<dbReference type="Proteomes" id="UP000292052">
    <property type="component" value="Unassembled WGS sequence"/>
</dbReference>
<dbReference type="GO" id="GO:0005886">
    <property type="term" value="C:plasma membrane"/>
    <property type="evidence" value="ECO:0007669"/>
    <property type="project" value="UniProtKB-SubCell"/>
</dbReference>
<feature type="transmembrane region" description="Helical" evidence="6">
    <location>
        <begin position="42"/>
        <end position="62"/>
    </location>
</feature>
<dbReference type="OrthoDB" id="6815404at2759"/>
<keyword evidence="4 6" id="KW-1133">Transmembrane helix</keyword>
<sequence>MDNNSFKKFLNSYKILLVHSQLFGLITFSYTETNFRPSNLRFIYNVLLSGCTLSLVACYLHMTMTQEIPIIYKAISVLYMGMYGIYLMTIWICSLINRHKVKEMLSMIIDFDIMLQTSCIIIDYGKSKRRMLIQLLGRYCVLMLPTSSYLGLYVINSNYDYSVIKQLN</sequence>
<evidence type="ECO:0000256" key="6">
    <source>
        <dbReference type="SAM" id="Phobius"/>
    </source>
</evidence>
<comment type="caution">
    <text evidence="7">The sequence shown here is derived from an EMBL/GenBank/DDBJ whole genome shotgun (WGS) entry which is preliminary data.</text>
</comment>
<keyword evidence="3 6" id="KW-0812">Transmembrane</keyword>
<evidence type="ECO:0000256" key="3">
    <source>
        <dbReference type="ARBA" id="ARBA00022692"/>
    </source>
</evidence>
<comment type="subcellular location">
    <subcellularLocation>
        <location evidence="1">Cell membrane</location>
        <topology evidence="1">Multi-pass membrane protein</topology>
    </subcellularLocation>
</comment>
<dbReference type="InterPro" id="IPR013604">
    <property type="entry name" value="7TM_chemorcpt"/>
</dbReference>
<feature type="transmembrane region" description="Helical" evidence="6">
    <location>
        <begin position="136"/>
        <end position="155"/>
    </location>
</feature>
<keyword evidence="5 6" id="KW-0472">Membrane</keyword>
<dbReference type="AlphaFoldDB" id="A0A482V970"/>
<keyword evidence="2" id="KW-1003">Cell membrane</keyword>
<gene>
    <name evidence="7" type="ORF">BDFB_010029</name>
</gene>
<dbReference type="GO" id="GO:0050909">
    <property type="term" value="P:sensory perception of taste"/>
    <property type="evidence" value="ECO:0007669"/>
    <property type="project" value="InterPro"/>
</dbReference>
<proteinExistence type="predicted"/>
<evidence type="ECO:0000256" key="1">
    <source>
        <dbReference type="ARBA" id="ARBA00004651"/>
    </source>
</evidence>
<evidence type="ECO:0000256" key="5">
    <source>
        <dbReference type="ARBA" id="ARBA00023136"/>
    </source>
</evidence>
<dbReference type="Pfam" id="PF08395">
    <property type="entry name" value="7tm_7"/>
    <property type="match status" value="1"/>
</dbReference>
<protein>
    <submittedName>
        <fullName evidence="7">Uncharacterized protein</fullName>
    </submittedName>
</protein>
<organism evidence="7 8">
    <name type="scientific">Asbolus verrucosus</name>
    <name type="common">Desert ironclad beetle</name>
    <dbReference type="NCBI Taxonomy" id="1661398"/>
    <lineage>
        <taxon>Eukaryota</taxon>
        <taxon>Metazoa</taxon>
        <taxon>Ecdysozoa</taxon>
        <taxon>Arthropoda</taxon>
        <taxon>Hexapoda</taxon>
        <taxon>Insecta</taxon>
        <taxon>Pterygota</taxon>
        <taxon>Neoptera</taxon>
        <taxon>Endopterygota</taxon>
        <taxon>Coleoptera</taxon>
        <taxon>Polyphaga</taxon>
        <taxon>Cucujiformia</taxon>
        <taxon>Tenebrionidae</taxon>
        <taxon>Pimeliinae</taxon>
        <taxon>Asbolus</taxon>
    </lineage>
</organism>
<reference evidence="7 8" key="1">
    <citation type="submission" date="2017-03" db="EMBL/GenBank/DDBJ databases">
        <title>Genome of the blue death feigning beetle - Asbolus verrucosus.</title>
        <authorList>
            <person name="Rider S.D."/>
        </authorList>
    </citation>
    <scope>NUCLEOTIDE SEQUENCE [LARGE SCALE GENOMIC DNA]</scope>
    <source>
        <strain evidence="7">Butters</strain>
        <tissue evidence="7">Head and leg muscle</tissue>
    </source>
</reference>
<evidence type="ECO:0000313" key="8">
    <source>
        <dbReference type="Proteomes" id="UP000292052"/>
    </source>
</evidence>
<accession>A0A482V970</accession>
<feature type="transmembrane region" description="Helical" evidence="6">
    <location>
        <begin position="74"/>
        <end position="92"/>
    </location>
</feature>